<evidence type="ECO:0000256" key="3">
    <source>
        <dbReference type="ARBA" id="ARBA00023163"/>
    </source>
</evidence>
<dbReference type="PROSITE" id="PS50977">
    <property type="entry name" value="HTH_TETR_2"/>
    <property type="match status" value="1"/>
</dbReference>
<dbReference type="PROSITE" id="PS01081">
    <property type="entry name" value="HTH_TETR_1"/>
    <property type="match status" value="1"/>
</dbReference>
<evidence type="ECO:0000256" key="1">
    <source>
        <dbReference type="ARBA" id="ARBA00023015"/>
    </source>
</evidence>
<dbReference type="PANTHER" id="PTHR30055">
    <property type="entry name" value="HTH-TYPE TRANSCRIPTIONAL REGULATOR RUTR"/>
    <property type="match status" value="1"/>
</dbReference>
<dbReference type="Proteomes" id="UP000321514">
    <property type="component" value="Unassembled WGS sequence"/>
</dbReference>
<evidence type="ECO:0000259" key="5">
    <source>
        <dbReference type="PROSITE" id="PS50977"/>
    </source>
</evidence>
<feature type="domain" description="HTH tetR-type" evidence="5">
    <location>
        <begin position="12"/>
        <end position="72"/>
    </location>
</feature>
<dbReference type="InterPro" id="IPR009057">
    <property type="entry name" value="Homeodomain-like_sf"/>
</dbReference>
<reference evidence="6 7" key="1">
    <citation type="submission" date="2019-07" db="EMBL/GenBank/DDBJ databases">
        <title>Whole genome shotgun sequence of Myxococcus fulvus NBRC 100333.</title>
        <authorList>
            <person name="Hosoyama A."/>
            <person name="Uohara A."/>
            <person name="Ohji S."/>
            <person name="Ichikawa N."/>
        </authorList>
    </citation>
    <scope>NUCLEOTIDE SEQUENCE [LARGE SCALE GENOMIC DNA]</scope>
    <source>
        <strain evidence="6 7">NBRC 100333</strain>
    </source>
</reference>
<dbReference type="InterPro" id="IPR001647">
    <property type="entry name" value="HTH_TetR"/>
</dbReference>
<dbReference type="InterPro" id="IPR036271">
    <property type="entry name" value="Tet_transcr_reg_TetR-rel_C_sf"/>
</dbReference>
<dbReference type="EMBL" id="BJXR01000034">
    <property type="protein sequence ID" value="GEN09614.1"/>
    <property type="molecule type" value="Genomic_DNA"/>
</dbReference>
<dbReference type="STRING" id="1334629.MFUL124B02_17765"/>
<dbReference type="OrthoDB" id="5431414at2"/>
<dbReference type="InterPro" id="IPR023772">
    <property type="entry name" value="DNA-bd_HTH_TetR-type_CS"/>
</dbReference>
<keyword evidence="3" id="KW-0804">Transcription</keyword>
<dbReference type="Pfam" id="PF00440">
    <property type="entry name" value="TetR_N"/>
    <property type="match status" value="1"/>
</dbReference>
<evidence type="ECO:0000313" key="7">
    <source>
        <dbReference type="Proteomes" id="UP000321514"/>
    </source>
</evidence>
<dbReference type="GO" id="GO:0000976">
    <property type="term" value="F:transcription cis-regulatory region binding"/>
    <property type="evidence" value="ECO:0007669"/>
    <property type="project" value="TreeGrafter"/>
</dbReference>
<name>A0A511T623_MYXFU</name>
<keyword evidence="1" id="KW-0805">Transcription regulation</keyword>
<dbReference type="InterPro" id="IPR050109">
    <property type="entry name" value="HTH-type_TetR-like_transc_reg"/>
</dbReference>
<organism evidence="6 7">
    <name type="scientific">Myxococcus fulvus</name>
    <dbReference type="NCBI Taxonomy" id="33"/>
    <lineage>
        <taxon>Bacteria</taxon>
        <taxon>Pseudomonadati</taxon>
        <taxon>Myxococcota</taxon>
        <taxon>Myxococcia</taxon>
        <taxon>Myxococcales</taxon>
        <taxon>Cystobacterineae</taxon>
        <taxon>Myxococcaceae</taxon>
        <taxon>Myxococcus</taxon>
    </lineage>
</organism>
<evidence type="ECO:0000256" key="2">
    <source>
        <dbReference type="ARBA" id="ARBA00023125"/>
    </source>
</evidence>
<evidence type="ECO:0000313" key="6">
    <source>
        <dbReference type="EMBL" id="GEN09614.1"/>
    </source>
</evidence>
<evidence type="ECO:0000256" key="4">
    <source>
        <dbReference type="PROSITE-ProRule" id="PRU00335"/>
    </source>
</evidence>
<dbReference type="SUPFAM" id="SSF46689">
    <property type="entry name" value="Homeodomain-like"/>
    <property type="match status" value="1"/>
</dbReference>
<comment type="caution">
    <text evidence="6">The sequence shown here is derived from an EMBL/GenBank/DDBJ whole genome shotgun (WGS) entry which is preliminary data.</text>
</comment>
<dbReference type="GO" id="GO:0003700">
    <property type="term" value="F:DNA-binding transcription factor activity"/>
    <property type="evidence" value="ECO:0007669"/>
    <property type="project" value="TreeGrafter"/>
</dbReference>
<keyword evidence="2 4" id="KW-0238">DNA-binding</keyword>
<dbReference type="SUPFAM" id="SSF48498">
    <property type="entry name" value="Tetracyclin repressor-like, C-terminal domain"/>
    <property type="match status" value="1"/>
</dbReference>
<gene>
    <name evidence="6" type="ORF">MFU01_46510</name>
</gene>
<dbReference type="FunFam" id="1.10.10.60:FF:000141">
    <property type="entry name" value="TetR family transcriptional regulator"/>
    <property type="match status" value="1"/>
</dbReference>
<sequence length="206" mass="22415">MGPPVYPRGMSSEHRTAILDAATDSFSRLGFKKTSIEDIAKRAGIGKGTVYLHFESKEALLGAVIDRNRGAVLVHLEAAVRRAATPEAKLRTFIEVREAQLTRVTRTLSLPETMMLEFIPVAEPFLREDRARELALLESIIVEGKAQGAFAVREPRSVAMGLLAGLHGITGMLLTSVEGARQRAALSEMLELVLRGLKVGAREPST</sequence>
<proteinExistence type="predicted"/>
<dbReference type="PANTHER" id="PTHR30055:SF234">
    <property type="entry name" value="HTH-TYPE TRANSCRIPTIONAL REGULATOR BETI"/>
    <property type="match status" value="1"/>
</dbReference>
<dbReference type="Gene3D" id="1.10.10.60">
    <property type="entry name" value="Homeodomain-like"/>
    <property type="match status" value="1"/>
</dbReference>
<accession>A0A511T623</accession>
<dbReference type="AlphaFoldDB" id="A0A511T623"/>
<dbReference type="PRINTS" id="PR00455">
    <property type="entry name" value="HTHTETR"/>
</dbReference>
<protein>
    <submittedName>
        <fullName evidence="6">TetR family transcriptional regulator</fullName>
    </submittedName>
</protein>
<feature type="DNA-binding region" description="H-T-H motif" evidence="4">
    <location>
        <begin position="35"/>
        <end position="54"/>
    </location>
</feature>
<dbReference type="Gene3D" id="1.10.357.10">
    <property type="entry name" value="Tetracycline Repressor, domain 2"/>
    <property type="match status" value="1"/>
</dbReference>